<evidence type="ECO:0000259" key="12">
    <source>
        <dbReference type="PROSITE" id="PS51194"/>
    </source>
</evidence>
<evidence type="ECO:0000256" key="11">
    <source>
        <dbReference type="SAM" id="MobiDB-lite"/>
    </source>
</evidence>
<dbReference type="Gene3D" id="3.40.50.300">
    <property type="entry name" value="P-loop containing nucleotide triphosphate hydrolases"/>
    <property type="match status" value="1"/>
</dbReference>
<accession>A0A0K9PM08</accession>
<dbReference type="InterPro" id="IPR004179">
    <property type="entry name" value="Sec63-dom"/>
</dbReference>
<dbReference type="CDD" id="cd18795">
    <property type="entry name" value="SF2_C_Ski2"/>
    <property type="match status" value="1"/>
</dbReference>
<evidence type="ECO:0000256" key="6">
    <source>
        <dbReference type="ARBA" id="ARBA00023235"/>
    </source>
</evidence>
<dbReference type="InterPro" id="IPR001650">
    <property type="entry name" value="Helicase_C-like"/>
</dbReference>
<dbReference type="GO" id="GO:0043138">
    <property type="term" value="F:3'-5' DNA helicase activity"/>
    <property type="evidence" value="ECO:0007669"/>
    <property type="project" value="UniProtKB-EC"/>
</dbReference>
<comment type="catalytic activity">
    <reaction evidence="8">
        <text>Couples ATP hydrolysis with the unwinding of duplex DNA by translocating in the 3'-5' direction.</text>
        <dbReference type="EC" id="5.6.2.4"/>
    </reaction>
</comment>
<protein>
    <recommendedName>
        <fullName evidence="9">DNA 3'-5' helicase</fullName>
        <ecNumber evidence="9">5.6.2.4</ecNumber>
    </recommendedName>
</protein>
<sequence>MVGYHNGGLCLKDRNLIENLFLNGDIQVLCTTNTLAHGVNLPAHTVVIKSTQYFNKEKGLYVQYERSMILQMCGRAGRPPFDVTGTVIIMTRKETVHLYENLLSGCEIVESQLLSNLIEHLNAEIVQLTVSDVSVAIQWLKCSYLYVRIKKNPENYGMKQNILCEYLENQMRDICIQNINELSRHGMISKDADGFLLNPLVPGKLMAKYYLKFNTMKGVVHASENSCVEELLHIVCRSEEIAWIQLRRNEKKILNDINFDKEGRLLYHVMGENGKKKRRIQTKEEKIFILINDCLTGDPLIHDLSLIQDVQSICSNGCRIAKCMKECFIYRKSYKGALNSTLLAKCLYQRLWDSSPYLLKQLSGIGMVTAKALQTAGINSFETMAEADPRKIEIVTGRKYPFGNTIKESLSSLPPKIKIDIQEVDCKMKGKTKMCILLTREQDMSLLIKRHYGDMVVASEEENLILFHEKLRAEEFSSPYKVTIMVSCPQLGKLTVKADFIFEEYVGLDVHEKHVITRNVNSITREYHRNKVQSPVHSLANEVYVIEDDTSSDSNVQTEGQHVMVPSKRAISSTIAPSIDRPSFDLLQDEEEDMVFDAPEECKILTEKTIFNHIRKKSKNLPVLVPSKAMDLSYEPLILRTICTSSRVDASSSRQKMNLMDSLPTTQTSPGFHSKEECSAKSIVPVNPPNQERKDKCTSSENSNNIPQLKCNNWQYTYDNSDITEDEKIALNVFPMEEKHEVMSGKAKSASSLTVERKSRLYCSESASNDMQLESTLNLLTSKVDDGCHFAKGRGGLFEKTEKHEVTFMGFKSVFSFL</sequence>
<keyword evidence="2" id="KW-0547">Nucleotide-binding</keyword>
<gene>
    <name evidence="13" type="ORF">ZOSMA_200G00010</name>
</gene>
<evidence type="ECO:0000313" key="14">
    <source>
        <dbReference type="Proteomes" id="UP000036987"/>
    </source>
</evidence>
<proteinExistence type="inferred from homology"/>
<dbReference type="PROSITE" id="PS51194">
    <property type="entry name" value="HELICASE_CTER"/>
    <property type="match status" value="1"/>
</dbReference>
<keyword evidence="6" id="KW-0413">Isomerase</keyword>
<organism evidence="13 14">
    <name type="scientific">Zostera marina</name>
    <name type="common">Eelgrass</name>
    <dbReference type="NCBI Taxonomy" id="29655"/>
    <lineage>
        <taxon>Eukaryota</taxon>
        <taxon>Viridiplantae</taxon>
        <taxon>Streptophyta</taxon>
        <taxon>Embryophyta</taxon>
        <taxon>Tracheophyta</taxon>
        <taxon>Spermatophyta</taxon>
        <taxon>Magnoliopsida</taxon>
        <taxon>Liliopsida</taxon>
        <taxon>Zosteraceae</taxon>
        <taxon>Zostera</taxon>
    </lineage>
</organism>
<dbReference type="SUPFAM" id="SSF52540">
    <property type="entry name" value="P-loop containing nucleoside triphosphate hydrolases"/>
    <property type="match status" value="1"/>
</dbReference>
<dbReference type="PANTHER" id="PTHR47835">
    <property type="entry name" value="HFM1, ATP DEPENDENT DNA HELICASE HOMOLOG"/>
    <property type="match status" value="1"/>
</dbReference>
<dbReference type="AlphaFoldDB" id="A0A0K9PM08"/>
<dbReference type="InterPro" id="IPR036388">
    <property type="entry name" value="WH-like_DNA-bd_sf"/>
</dbReference>
<dbReference type="FunFam" id="1.10.3380.10:FF:000008">
    <property type="entry name" value="DExH-box ATP-dependent RNA helicase DExH17"/>
    <property type="match status" value="1"/>
</dbReference>
<dbReference type="Pfam" id="PF23445">
    <property type="entry name" value="WHD_SNRNP200"/>
    <property type="match status" value="1"/>
</dbReference>
<dbReference type="STRING" id="29655.A0A0K9PM08"/>
<keyword evidence="3" id="KW-0378">Hydrolase</keyword>
<dbReference type="PANTHER" id="PTHR47835:SF3">
    <property type="entry name" value="HELICASE FOR MEIOSIS 1"/>
    <property type="match status" value="1"/>
</dbReference>
<dbReference type="SUPFAM" id="SSF158702">
    <property type="entry name" value="Sec63 N-terminal domain-like"/>
    <property type="match status" value="1"/>
</dbReference>
<comment type="catalytic activity">
    <reaction evidence="10">
        <text>ATP + H2O = ADP + phosphate + H(+)</text>
        <dbReference type="Rhea" id="RHEA:13065"/>
        <dbReference type="ChEBI" id="CHEBI:15377"/>
        <dbReference type="ChEBI" id="CHEBI:15378"/>
        <dbReference type="ChEBI" id="CHEBI:30616"/>
        <dbReference type="ChEBI" id="CHEBI:43474"/>
        <dbReference type="ChEBI" id="CHEBI:456216"/>
        <dbReference type="EC" id="5.6.2.4"/>
    </reaction>
</comment>
<dbReference type="Gene3D" id="1.10.10.10">
    <property type="entry name" value="Winged helix-like DNA-binding domain superfamily/Winged helix DNA-binding domain"/>
    <property type="match status" value="1"/>
</dbReference>
<reference evidence="14" key="1">
    <citation type="journal article" date="2016" name="Nature">
        <title>The genome of the seagrass Zostera marina reveals angiosperm adaptation to the sea.</title>
        <authorList>
            <person name="Olsen J.L."/>
            <person name="Rouze P."/>
            <person name="Verhelst B."/>
            <person name="Lin Y.-C."/>
            <person name="Bayer T."/>
            <person name="Collen J."/>
            <person name="Dattolo E."/>
            <person name="De Paoli E."/>
            <person name="Dittami S."/>
            <person name="Maumus F."/>
            <person name="Michel G."/>
            <person name="Kersting A."/>
            <person name="Lauritano C."/>
            <person name="Lohaus R."/>
            <person name="Toepel M."/>
            <person name="Tonon T."/>
            <person name="Vanneste K."/>
            <person name="Amirebrahimi M."/>
            <person name="Brakel J."/>
            <person name="Bostroem C."/>
            <person name="Chovatia M."/>
            <person name="Grimwood J."/>
            <person name="Jenkins J.W."/>
            <person name="Jueterbock A."/>
            <person name="Mraz A."/>
            <person name="Stam W.T."/>
            <person name="Tice H."/>
            <person name="Bornberg-Bauer E."/>
            <person name="Green P.J."/>
            <person name="Pearson G.A."/>
            <person name="Procaccini G."/>
            <person name="Duarte C.M."/>
            <person name="Schmutz J."/>
            <person name="Reusch T.B.H."/>
            <person name="Van de Peer Y."/>
        </authorList>
    </citation>
    <scope>NUCLEOTIDE SEQUENCE [LARGE SCALE GENOMIC DNA]</scope>
    <source>
        <strain evidence="14">cv. Finnish</strain>
    </source>
</reference>
<dbReference type="FunFam" id="1.10.10.10:FF:000012">
    <property type="entry name" value="U5 small nuclear ribonucleoprotein helicase"/>
    <property type="match status" value="1"/>
</dbReference>
<dbReference type="InterPro" id="IPR052247">
    <property type="entry name" value="Meiotic_Crossover_Helicase"/>
</dbReference>
<dbReference type="InterPro" id="IPR057842">
    <property type="entry name" value="WH_MER3"/>
</dbReference>
<dbReference type="SMART" id="SM00973">
    <property type="entry name" value="Sec63"/>
    <property type="match status" value="1"/>
</dbReference>
<dbReference type="InterPro" id="IPR027417">
    <property type="entry name" value="P-loop_NTPase"/>
</dbReference>
<evidence type="ECO:0000256" key="2">
    <source>
        <dbReference type="ARBA" id="ARBA00022741"/>
    </source>
</evidence>
<dbReference type="GO" id="GO:0051321">
    <property type="term" value="P:meiotic cell cycle"/>
    <property type="evidence" value="ECO:0007669"/>
    <property type="project" value="UniProtKB-KW"/>
</dbReference>
<evidence type="ECO:0000256" key="1">
    <source>
        <dbReference type="ARBA" id="ARBA00010140"/>
    </source>
</evidence>
<comment type="caution">
    <text evidence="13">The sequence shown here is derived from an EMBL/GenBank/DDBJ whole genome shotgun (WGS) entry which is preliminary data.</text>
</comment>
<evidence type="ECO:0000256" key="8">
    <source>
        <dbReference type="ARBA" id="ARBA00034617"/>
    </source>
</evidence>
<feature type="region of interest" description="Disordered" evidence="11">
    <location>
        <begin position="661"/>
        <end position="703"/>
    </location>
</feature>
<dbReference type="Gene3D" id="1.10.3380.10">
    <property type="entry name" value="Sec63 N-terminal domain-like domain"/>
    <property type="match status" value="1"/>
</dbReference>
<dbReference type="OrthoDB" id="5575at2759"/>
<dbReference type="GO" id="GO:0005524">
    <property type="term" value="F:ATP binding"/>
    <property type="evidence" value="ECO:0007669"/>
    <property type="project" value="UniProtKB-KW"/>
</dbReference>
<evidence type="ECO:0000256" key="9">
    <source>
        <dbReference type="ARBA" id="ARBA00034808"/>
    </source>
</evidence>
<feature type="domain" description="Helicase C-terminal" evidence="12">
    <location>
        <begin position="1"/>
        <end position="125"/>
    </location>
</feature>
<dbReference type="GO" id="GO:0016787">
    <property type="term" value="F:hydrolase activity"/>
    <property type="evidence" value="ECO:0007669"/>
    <property type="project" value="UniProtKB-KW"/>
</dbReference>
<name>A0A0K9PM08_ZOSMR</name>
<dbReference type="SMART" id="SM00490">
    <property type="entry name" value="HELICc"/>
    <property type="match status" value="1"/>
</dbReference>
<evidence type="ECO:0000313" key="13">
    <source>
        <dbReference type="EMBL" id="KMZ69999.1"/>
    </source>
</evidence>
<evidence type="ECO:0000256" key="4">
    <source>
        <dbReference type="ARBA" id="ARBA00022806"/>
    </source>
</evidence>
<keyword evidence="14" id="KW-1185">Reference proteome</keyword>
<dbReference type="EMBL" id="LFYR01000731">
    <property type="protein sequence ID" value="KMZ69999.1"/>
    <property type="molecule type" value="Genomic_DNA"/>
</dbReference>
<dbReference type="Gene3D" id="1.10.150.20">
    <property type="entry name" value="5' to 3' exonuclease, C-terminal subdomain"/>
    <property type="match status" value="1"/>
</dbReference>
<evidence type="ECO:0000256" key="5">
    <source>
        <dbReference type="ARBA" id="ARBA00022840"/>
    </source>
</evidence>
<evidence type="ECO:0000256" key="7">
    <source>
        <dbReference type="ARBA" id="ARBA00023254"/>
    </source>
</evidence>
<keyword evidence="4" id="KW-0347">Helicase</keyword>
<keyword evidence="7" id="KW-0469">Meiosis</keyword>
<dbReference type="Pfam" id="PF02889">
    <property type="entry name" value="Sec63"/>
    <property type="match status" value="1"/>
</dbReference>
<dbReference type="Pfam" id="PF00271">
    <property type="entry name" value="Helicase_C"/>
    <property type="match status" value="1"/>
</dbReference>
<evidence type="ECO:0000256" key="10">
    <source>
        <dbReference type="ARBA" id="ARBA00048988"/>
    </source>
</evidence>
<dbReference type="EC" id="5.6.2.4" evidence="9"/>
<evidence type="ECO:0000256" key="3">
    <source>
        <dbReference type="ARBA" id="ARBA00022801"/>
    </source>
</evidence>
<keyword evidence="5" id="KW-0067">ATP-binding</keyword>
<comment type="similarity">
    <text evidence="1">Belongs to the helicase family. SKI2 subfamily.</text>
</comment>
<dbReference type="Proteomes" id="UP000036987">
    <property type="component" value="Unassembled WGS sequence"/>
</dbReference>